<dbReference type="EMBL" id="CP013611">
    <property type="protein sequence ID" value="ALU44829.1"/>
    <property type="molecule type" value="Genomic_DNA"/>
</dbReference>
<dbReference type="RefSeq" id="WP_058797772.1">
    <property type="nucleotide sequence ID" value="NZ_CP013611.1"/>
</dbReference>
<organism evidence="1 2">
    <name type="scientific">Pseudoalteromonas rubra</name>
    <dbReference type="NCBI Taxonomy" id="43658"/>
    <lineage>
        <taxon>Bacteria</taxon>
        <taxon>Pseudomonadati</taxon>
        <taxon>Pseudomonadota</taxon>
        <taxon>Gammaproteobacteria</taxon>
        <taxon>Alteromonadales</taxon>
        <taxon>Pseudoalteromonadaceae</taxon>
        <taxon>Pseudoalteromonas</taxon>
    </lineage>
</organism>
<protein>
    <submittedName>
        <fullName evidence="1">Uncharacterized protein</fullName>
    </submittedName>
</protein>
<sequence length="69" mass="7716">MYKQPTIQCPGVHGKRVKAYKRHSFMALVPTGQKTGVVQLPFMVSSCKALVNLKQKDLFISKTFKAFSA</sequence>
<dbReference type="AlphaFoldDB" id="A0A0U2PCG1"/>
<dbReference type="Proteomes" id="UP000069015">
    <property type="component" value="Chromosome 1"/>
</dbReference>
<proteinExistence type="predicted"/>
<evidence type="ECO:0000313" key="1">
    <source>
        <dbReference type="EMBL" id="ALU44829.1"/>
    </source>
</evidence>
<dbReference type="KEGG" id="prr:AT705_18875"/>
<accession>A0A0U2PCG1</accession>
<evidence type="ECO:0000313" key="2">
    <source>
        <dbReference type="Proteomes" id="UP000069015"/>
    </source>
</evidence>
<reference evidence="1 2" key="1">
    <citation type="submission" date="2015-12" db="EMBL/GenBank/DDBJ databases">
        <title>Complete genome sequence of Pseudoalteromonas rubra SCSIO 6842, harboring a conjugative plasmid.</title>
        <authorList>
            <person name="Li B."/>
            <person name="Wang X."/>
        </authorList>
    </citation>
    <scope>NUCLEOTIDE SEQUENCE [LARGE SCALE GENOMIC DNA]</scope>
    <source>
        <strain evidence="1 2">SCSIO 6842</strain>
    </source>
</reference>
<gene>
    <name evidence="1" type="ORF">AT705_18875</name>
</gene>
<name>A0A0U2PCG1_9GAMM</name>